<dbReference type="PANTHER" id="PTHR38342">
    <property type="entry name" value="SLR5037 PROTEIN"/>
    <property type="match status" value="1"/>
</dbReference>
<dbReference type="Proteomes" id="UP000242502">
    <property type="component" value="Unassembled WGS sequence"/>
</dbReference>
<dbReference type="EMBL" id="MDLC01000004">
    <property type="protein sequence ID" value="ODS24786.1"/>
    <property type="molecule type" value="Genomic_DNA"/>
</dbReference>
<feature type="domain" description="DUF302" evidence="1">
    <location>
        <begin position="48"/>
        <end position="110"/>
    </location>
</feature>
<comment type="caution">
    <text evidence="2">The sequence shown here is derived from an EMBL/GenBank/DDBJ whole genome shotgun (WGS) entry which is preliminary data.</text>
</comment>
<evidence type="ECO:0000313" key="3">
    <source>
        <dbReference type="Proteomes" id="UP000242502"/>
    </source>
</evidence>
<accession>A0A1D2QT84</accession>
<dbReference type="AlphaFoldDB" id="A0A1D2QT84"/>
<dbReference type="CDD" id="cd14797">
    <property type="entry name" value="DUF302"/>
    <property type="match status" value="1"/>
</dbReference>
<evidence type="ECO:0000259" key="1">
    <source>
        <dbReference type="Pfam" id="PF03625"/>
    </source>
</evidence>
<dbReference type="Gene3D" id="3.30.310.70">
    <property type="entry name" value="TT1751-like domain"/>
    <property type="match status" value="1"/>
</dbReference>
<reference evidence="2 3" key="1">
    <citation type="journal article" date="2016" name="Appl. Environ. Microbiol.">
        <title>Lack of Overt Genome Reduction in the Bryostatin-Producing Bryozoan Symbiont "Candidatus Endobugula sertula".</title>
        <authorList>
            <person name="Miller I.J."/>
            <person name="Vanee N."/>
            <person name="Fong S.S."/>
            <person name="Lim-Fong G.E."/>
            <person name="Kwan J.C."/>
        </authorList>
    </citation>
    <scope>NUCLEOTIDE SEQUENCE [LARGE SCALE GENOMIC DNA]</scope>
    <source>
        <strain evidence="2">AB1-4</strain>
    </source>
</reference>
<protein>
    <recommendedName>
        <fullName evidence="1">DUF302 domain-containing protein</fullName>
    </recommendedName>
</protein>
<sequence>MIAHFNVAHAQEDKSGMVHVKSSHNVKNTTDKLEIILGAKGMVIFKRIDHSAAAKKIDKELRPTELVIFGNPKVGTPLMQCDQSVALDLPQKILVWEDNIGSVWLTYNDPQYLVKRHNIIGCEDVLKKISDALNTLANAAAR</sequence>
<evidence type="ECO:0000313" key="2">
    <source>
        <dbReference type="EMBL" id="ODS24786.1"/>
    </source>
</evidence>
<dbReference type="SUPFAM" id="SSF103247">
    <property type="entry name" value="TT1751-like"/>
    <property type="match status" value="1"/>
</dbReference>
<dbReference type="PANTHER" id="PTHR38342:SF2">
    <property type="entry name" value="INNER MEMBRANE OR EXPORTED"/>
    <property type="match status" value="1"/>
</dbReference>
<organism evidence="2 3">
    <name type="scientific">Candidatus Endobugula sertula</name>
    <name type="common">Bugula neritina bacterial symbiont</name>
    <dbReference type="NCBI Taxonomy" id="62101"/>
    <lineage>
        <taxon>Bacteria</taxon>
        <taxon>Pseudomonadati</taxon>
        <taxon>Pseudomonadota</taxon>
        <taxon>Gammaproteobacteria</taxon>
        <taxon>Cellvibrionales</taxon>
        <taxon>Cellvibrionaceae</taxon>
        <taxon>Candidatus Endobugula</taxon>
    </lineage>
</organism>
<dbReference type="Pfam" id="PF03625">
    <property type="entry name" value="DUF302"/>
    <property type="match status" value="1"/>
</dbReference>
<dbReference type="InterPro" id="IPR005180">
    <property type="entry name" value="DUF302"/>
</dbReference>
<name>A0A1D2QT84_9GAMM</name>
<dbReference type="InterPro" id="IPR035923">
    <property type="entry name" value="TT1751-like_sf"/>
</dbReference>
<proteinExistence type="predicted"/>
<gene>
    <name evidence="2" type="ORF">AB835_01650</name>
</gene>
<dbReference type="STRING" id="62101.AB835_01650"/>